<dbReference type="OrthoDB" id="77828at2759"/>
<evidence type="ECO:0000313" key="2">
    <source>
        <dbReference type="EMBL" id="KDQ32049.1"/>
    </source>
</evidence>
<evidence type="ECO:0000313" key="3">
    <source>
        <dbReference type="Proteomes" id="UP000027073"/>
    </source>
</evidence>
<dbReference type="VEuPathDB" id="FungiDB:PLEOSDRAFT_165373"/>
<name>A0A067NVW0_PLEO1</name>
<dbReference type="EMBL" id="KL198005">
    <property type="protein sequence ID" value="KDQ32049.1"/>
    <property type="molecule type" value="Genomic_DNA"/>
</dbReference>
<feature type="region of interest" description="Disordered" evidence="1">
    <location>
        <begin position="257"/>
        <end position="331"/>
    </location>
</feature>
<feature type="region of interest" description="Disordered" evidence="1">
    <location>
        <begin position="112"/>
        <end position="140"/>
    </location>
</feature>
<dbReference type="STRING" id="1137138.A0A067NVW0"/>
<dbReference type="Gene3D" id="2.40.50.140">
    <property type="entry name" value="Nucleic acid-binding proteins"/>
    <property type="match status" value="1"/>
</dbReference>
<dbReference type="AlphaFoldDB" id="A0A067NVW0"/>
<dbReference type="Proteomes" id="UP000027073">
    <property type="component" value="Unassembled WGS sequence"/>
</dbReference>
<feature type="region of interest" description="Disordered" evidence="1">
    <location>
        <begin position="444"/>
        <end position="515"/>
    </location>
</feature>
<feature type="compositionally biased region" description="Basic and acidic residues" evidence="1">
    <location>
        <begin position="444"/>
        <end position="453"/>
    </location>
</feature>
<sequence>MANSPLKRRRSPSVPEVSSLDMWKWTLTNDAIAPCFVQDVLLMRECQPQKDVDYFWLGRVPCRTAMIAGIVVGVNVFEKRTVYTGTARLLLVVWHSLVKVDDGTGVVDCSHRAVGPRAPNPSVKPSASSQKLKLKHPPSQVTKDIPNPSYSLFAFKPLCSTNTTDDPFINVPPTLAKYQPATLPKRISVGAFVRVQGRVSKLHRGRQIVVQDIAAEHPFAEAVSANHEILHRNTVRMLHRTRYNPSLGPFIPPIVDAATPSKLPTTPTRPRFPNRTADADASPSTPKQKSRQRQTPVKSNATESSYLSGTECSESEYSECSPRKTQKMPVASLKLRHPSRAHSRDLTANTFKIYLKYYMDELDNISHSAFFQDVNTPRKHAVLPPTWGEETPRPSKIQPRTMLAQDRRSNPNGDFTKKGFTMSFLRRIPELAFLARRVIEAEAKRRAKEERGKTRSAKTAGSTGIRPNGDRGVSQSTSASSAPTQYRTAKLTRQGSQDKENAVQDRGRDPRVREAATCPKDMALKDNPGLKMKRLFTFAIRKLYDEGSIVLWDGPTHPYASEYGFIPPNDRLWKVSSKSAASTQMLSDTLSLPATFSTTRDSASMSCSAIPDMDLCLREIEGELSDPGEDEEAYIPLTPTYLAPLVEEAIEVLMSRTNTANGNTRREPTIHCHPGPTQAQITSFLQRKDSRWAKIGEWWVHEALTLLQDTGKIWPLVCTAGFAGLFSTFPVEPYRSDLYWSSIPIAGRASVRASFLEAVTEAVVSCFVIELMLYVLGSWGGIDVIRDLETD</sequence>
<dbReference type="InParanoid" id="A0A067NVW0"/>
<feature type="compositionally biased region" description="Basic and acidic residues" evidence="1">
    <location>
        <begin position="496"/>
        <end position="514"/>
    </location>
</feature>
<dbReference type="InterPro" id="IPR012340">
    <property type="entry name" value="NA-bd_OB-fold"/>
</dbReference>
<reference evidence="3" key="1">
    <citation type="journal article" date="2014" name="Proc. Natl. Acad. Sci. U.S.A.">
        <title>Extensive sampling of basidiomycete genomes demonstrates inadequacy of the white-rot/brown-rot paradigm for wood decay fungi.</title>
        <authorList>
            <person name="Riley R."/>
            <person name="Salamov A.A."/>
            <person name="Brown D.W."/>
            <person name="Nagy L.G."/>
            <person name="Floudas D."/>
            <person name="Held B.W."/>
            <person name="Levasseur A."/>
            <person name="Lombard V."/>
            <person name="Morin E."/>
            <person name="Otillar R."/>
            <person name="Lindquist E.A."/>
            <person name="Sun H."/>
            <person name="LaButti K.M."/>
            <person name="Schmutz J."/>
            <person name="Jabbour D."/>
            <person name="Luo H."/>
            <person name="Baker S.E."/>
            <person name="Pisabarro A.G."/>
            <person name="Walton J.D."/>
            <person name="Blanchette R.A."/>
            <person name="Henrissat B."/>
            <person name="Martin F."/>
            <person name="Cullen D."/>
            <person name="Hibbett D.S."/>
            <person name="Grigoriev I.V."/>
        </authorList>
    </citation>
    <scope>NUCLEOTIDE SEQUENCE [LARGE SCALE GENOMIC DNA]</scope>
    <source>
        <strain evidence="3">PC15</strain>
    </source>
</reference>
<organism evidence="2 3">
    <name type="scientific">Pleurotus ostreatus (strain PC15)</name>
    <name type="common">Oyster mushroom</name>
    <dbReference type="NCBI Taxonomy" id="1137138"/>
    <lineage>
        <taxon>Eukaryota</taxon>
        <taxon>Fungi</taxon>
        <taxon>Dikarya</taxon>
        <taxon>Basidiomycota</taxon>
        <taxon>Agaricomycotina</taxon>
        <taxon>Agaricomycetes</taxon>
        <taxon>Agaricomycetidae</taxon>
        <taxon>Agaricales</taxon>
        <taxon>Pleurotineae</taxon>
        <taxon>Pleurotaceae</taxon>
        <taxon>Pleurotus</taxon>
    </lineage>
</organism>
<proteinExistence type="predicted"/>
<feature type="compositionally biased region" description="Low complexity" evidence="1">
    <location>
        <begin position="264"/>
        <end position="276"/>
    </location>
</feature>
<feature type="compositionally biased region" description="Low complexity" evidence="1">
    <location>
        <begin position="474"/>
        <end position="485"/>
    </location>
</feature>
<gene>
    <name evidence="2" type="ORF">PLEOSDRAFT_165373</name>
</gene>
<evidence type="ECO:0000256" key="1">
    <source>
        <dbReference type="SAM" id="MobiDB-lite"/>
    </source>
</evidence>
<accession>A0A067NVW0</accession>
<evidence type="ECO:0008006" key="4">
    <source>
        <dbReference type="Google" id="ProtNLM"/>
    </source>
</evidence>
<feature type="compositionally biased region" description="Polar residues" evidence="1">
    <location>
        <begin position="282"/>
        <end position="310"/>
    </location>
</feature>
<dbReference type="HOGENOM" id="CLU_019576_0_0_1"/>
<protein>
    <recommendedName>
        <fullName evidence="4">CST complex subunit Stn1 N-terminal domain-containing protein</fullName>
    </recommendedName>
</protein>